<keyword evidence="1" id="KW-0343">GTPase activation</keyword>
<dbReference type="Proteomes" id="UP001304243">
    <property type="component" value="Unassembled WGS sequence"/>
</dbReference>
<dbReference type="GO" id="GO:0060237">
    <property type="term" value="P:regulation of fungal-type cell wall organization"/>
    <property type="evidence" value="ECO:0007669"/>
    <property type="project" value="TreeGrafter"/>
</dbReference>
<feature type="compositionally biased region" description="Low complexity" evidence="2">
    <location>
        <begin position="284"/>
        <end position="297"/>
    </location>
</feature>
<dbReference type="GO" id="GO:0007165">
    <property type="term" value="P:signal transduction"/>
    <property type="evidence" value="ECO:0007669"/>
    <property type="project" value="InterPro"/>
</dbReference>
<evidence type="ECO:0000259" key="3">
    <source>
        <dbReference type="PROSITE" id="PS50238"/>
    </source>
</evidence>
<dbReference type="SMART" id="SM00324">
    <property type="entry name" value="RhoGAP"/>
    <property type="match status" value="1"/>
</dbReference>
<dbReference type="RefSeq" id="XP_064686784.1">
    <property type="nucleotide sequence ID" value="XM_064827500.1"/>
</dbReference>
<protein>
    <recommendedName>
        <fullName evidence="3">Rho-GAP domain-containing protein</fullName>
    </recommendedName>
</protein>
<dbReference type="GO" id="GO:0005096">
    <property type="term" value="F:GTPase activator activity"/>
    <property type="evidence" value="ECO:0007669"/>
    <property type="project" value="UniProtKB-KW"/>
</dbReference>
<dbReference type="SUPFAM" id="SSF48350">
    <property type="entry name" value="GTPase activation domain, GAP"/>
    <property type="match status" value="1"/>
</dbReference>
<evidence type="ECO:0000313" key="4">
    <source>
        <dbReference type="EMBL" id="KAK4520118.1"/>
    </source>
</evidence>
<feature type="compositionally biased region" description="Pro residues" evidence="2">
    <location>
        <begin position="432"/>
        <end position="444"/>
    </location>
</feature>
<gene>
    <name evidence="4" type="ORF">ATC70_008248</name>
</gene>
<dbReference type="PROSITE" id="PS50238">
    <property type="entry name" value="RHOGAP"/>
    <property type="match status" value="1"/>
</dbReference>
<comment type="caution">
    <text evidence="4">The sequence shown here is derived from an EMBL/GenBank/DDBJ whole genome shotgun (WGS) entry which is preliminary data.</text>
</comment>
<feature type="compositionally biased region" description="Low complexity" evidence="2">
    <location>
        <begin position="346"/>
        <end position="365"/>
    </location>
</feature>
<feature type="region of interest" description="Disordered" evidence="2">
    <location>
        <begin position="425"/>
        <end position="444"/>
    </location>
</feature>
<reference evidence="4 5" key="1">
    <citation type="submission" date="2022-11" db="EMBL/GenBank/DDBJ databases">
        <title>Mucor velutinosus strain NIH1002 WGS.</title>
        <authorList>
            <person name="Subramanian P."/>
            <person name="Mullikin J.C."/>
            <person name="Segre J.A."/>
            <person name="Zelazny A.M."/>
        </authorList>
    </citation>
    <scope>NUCLEOTIDE SEQUENCE [LARGE SCALE GENOMIC DNA]</scope>
    <source>
        <strain evidence="4 5">NIH1002</strain>
    </source>
</reference>
<proteinExistence type="predicted"/>
<feature type="region of interest" description="Disordered" evidence="2">
    <location>
        <begin position="283"/>
        <end position="319"/>
    </location>
</feature>
<evidence type="ECO:0000256" key="2">
    <source>
        <dbReference type="SAM" id="MobiDB-lite"/>
    </source>
</evidence>
<keyword evidence="5" id="KW-1185">Reference proteome</keyword>
<dbReference type="InterPro" id="IPR008936">
    <property type="entry name" value="Rho_GTPase_activation_prot"/>
</dbReference>
<organism evidence="4 5">
    <name type="scientific">Mucor velutinosus</name>
    <dbReference type="NCBI Taxonomy" id="708070"/>
    <lineage>
        <taxon>Eukaryota</taxon>
        <taxon>Fungi</taxon>
        <taxon>Fungi incertae sedis</taxon>
        <taxon>Mucoromycota</taxon>
        <taxon>Mucoromycotina</taxon>
        <taxon>Mucoromycetes</taxon>
        <taxon>Mucorales</taxon>
        <taxon>Mucorineae</taxon>
        <taxon>Mucoraceae</taxon>
        <taxon>Mucor</taxon>
    </lineage>
</organism>
<dbReference type="GeneID" id="89951934"/>
<feature type="domain" description="Rho-GAP" evidence="3">
    <location>
        <begin position="69"/>
        <end position="262"/>
    </location>
</feature>
<dbReference type="EMBL" id="JASEJX010000011">
    <property type="protein sequence ID" value="KAK4520118.1"/>
    <property type="molecule type" value="Genomic_DNA"/>
</dbReference>
<dbReference type="InterPro" id="IPR000198">
    <property type="entry name" value="RhoGAP_dom"/>
</dbReference>
<feature type="compositionally biased region" description="Polar residues" evidence="2">
    <location>
        <begin position="386"/>
        <end position="408"/>
    </location>
</feature>
<dbReference type="PANTHER" id="PTHR15228">
    <property type="entry name" value="SPERMATHECAL PHYSIOLOGY VARIANT"/>
    <property type="match status" value="1"/>
</dbReference>
<dbReference type="AlphaFoldDB" id="A0AAN7I363"/>
<evidence type="ECO:0000256" key="1">
    <source>
        <dbReference type="ARBA" id="ARBA00022468"/>
    </source>
</evidence>
<dbReference type="PANTHER" id="PTHR15228:SF25">
    <property type="entry name" value="F-BAR DOMAIN-CONTAINING PROTEIN"/>
    <property type="match status" value="1"/>
</dbReference>
<dbReference type="Gene3D" id="1.10.555.10">
    <property type="entry name" value="Rho GTPase activation protein"/>
    <property type="match status" value="1"/>
</dbReference>
<sequence>MSTLVSTPPAPATPPLLELSPSQKSLVKAWWRKVNSNLSSEKANRHEKQGAVFGIPLIDSLKYAHSRISYFDERTSSHCNAIIPTIIAKCGAFLKEKAIYTEGIFRLSGNAKRISMLQMIFDTRADDYGLHLDWDDYTVHDASNVMRRFLNYLPEPLINLHYQALFKAALDAEFPSLESKIDAFQNLIERLPIAHQYLLLYLLDLLYLFSQCVDYTRMDSSSLATAFSPVIFPDPSHATNPAGYKESQRVLEFLILHQYRLFMPNISQNDIDQILTYPTNYEKSTTSSSSPLISLPSFNRQRRHSATTNSSFERSKPPYSLPYTSSSASDLFSFNKSSLTNTTIGSTSSATLPSSTSSSPLPTTLKRSKTAPSSKRNNKFGDADSPPSSTASKFTLGDANNSYTSLNQNNRTLGRWKSIKRVVKEEDEQLPPLSPPLPTTPLSI</sequence>
<dbReference type="GO" id="GO:0005938">
    <property type="term" value="C:cell cortex"/>
    <property type="evidence" value="ECO:0007669"/>
    <property type="project" value="TreeGrafter"/>
</dbReference>
<feature type="region of interest" description="Disordered" evidence="2">
    <location>
        <begin position="344"/>
        <end position="408"/>
    </location>
</feature>
<evidence type="ECO:0000313" key="5">
    <source>
        <dbReference type="Proteomes" id="UP001304243"/>
    </source>
</evidence>
<dbReference type="Pfam" id="PF00620">
    <property type="entry name" value="RhoGAP"/>
    <property type="match status" value="1"/>
</dbReference>
<accession>A0AAN7I363</accession>
<dbReference type="InterPro" id="IPR051025">
    <property type="entry name" value="RhoGAP"/>
</dbReference>
<name>A0AAN7I363_9FUNG</name>